<gene>
    <name evidence="7" type="ORF">PROFUN_01327</name>
</gene>
<organism evidence="7 8">
    <name type="scientific">Planoprotostelium fungivorum</name>
    <dbReference type="NCBI Taxonomy" id="1890364"/>
    <lineage>
        <taxon>Eukaryota</taxon>
        <taxon>Amoebozoa</taxon>
        <taxon>Evosea</taxon>
        <taxon>Variosea</taxon>
        <taxon>Cavosteliida</taxon>
        <taxon>Cavosteliaceae</taxon>
        <taxon>Planoprotostelium</taxon>
    </lineage>
</organism>
<comment type="subcellular location">
    <subcellularLocation>
        <location evidence="1">Nucleus</location>
    </subcellularLocation>
</comment>
<evidence type="ECO:0000256" key="1">
    <source>
        <dbReference type="ARBA" id="ARBA00004123"/>
    </source>
</evidence>
<dbReference type="GO" id="GO:0016251">
    <property type="term" value="F:RNA polymerase II general transcription initiation factor activity"/>
    <property type="evidence" value="ECO:0007669"/>
    <property type="project" value="TreeGrafter"/>
</dbReference>
<dbReference type="EMBL" id="MDYQ01000003">
    <property type="protein sequence ID" value="PRP89464.1"/>
    <property type="molecule type" value="Genomic_DNA"/>
</dbReference>
<accession>A0A2P6NZU3</accession>
<protein>
    <recommendedName>
        <fullName evidence="9">Transcription initiation factor TFIID subunit 9</fullName>
    </recommendedName>
</protein>
<evidence type="ECO:0000256" key="2">
    <source>
        <dbReference type="ARBA" id="ARBA00007646"/>
    </source>
</evidence>
<dbReference type="Pfam" id="PF02291">
    <property type="entry name" value="TFIID-31kDa"/>
    <property type="match status" value="1"/>
</dbReference>
<evidence type="ECO:0000256" key="3">
    <source>
        <dbReference type="ARBA" id="ARBA00023015"/>
    </source>
</evidence>
<keyword evidence="4" id="KW-0804">Transcription</keyword>
<proteinExistence type="inferred from homology"/>
<feature type="compositionally biased region" description="Polar residues" evidence="6">
    <location>
        <begin position="165"/>
        <end position="176"/>
    </location>
</feature>
<dbReference type="GO" id="GO:0000124">
    <property type="term" value="C:SAGA complex"/>
    <property type="evidence" value="ECO:0007669"/>
    <property type="project" value="TreeGrafter"/>
</dbReference>
<dbReference type="AlphaFoldDB" id="A0A2P6NZU3"/>
<comment type="similarity">
    <text evidence="2">Belongs to the TAF9 family.</text>
</comment>
<dbReference type="Gene3D" id="1.10.20.10">
    <property type="entry name" value="Histone, subunit A"/>
    <property type="match status" value="1"/>
</dbReference>
<evidence type="ECO:0000256" key="5">
    <source>
        <dbReference type="ARBA" id="ARBA00023242"/>
    </source>
</evidence>
<dbReference type="SUPFAM" id="SSF47113">
    <property type="entry name" value="Histone-fold"/>
    <property type="match status" value="1"/>
</dbReference>
<keyword evidence="8" id="KW-1185">Reference proteome</keyword>
<dbReference type="InterPro" id="IPR051431">
    <property type="entry name" value="TFIID_subunit_9"/>
</dbReference>
<keyword evidence="5" id="KW-0539">Nucleus</keyword>
<dbReference type="CDD" id="cd07979">
    <property type="entry name" value="HFD_TAF9"/>
    <property type="match status" value="1"/>
</dbReference>
<evidence type="ECO:0000256" key="4">
    <source>
        <dbReference type="ARBA" id="ARBA00023163"/>
    </source>
</evidence>
<dbReference type="PANTHER" id="PTHR48068:SF4">
    <property type="entry name" value="TATA-BOX BINDING PROTEIN ASSOCIATED FACTOR 9"/>
    <property type="match status" value="1"/>
</dbReference>
<feature type="region of interest" description="Disordered" evidence="6">
    <location>
        <begin position="121"/>
        <end position="176"/>
    </location>
</feature>
<dbReference type="InterPro" id="IPR009072">
    <property type="entry name" value="Histone-fold"/>
</dbReference>
<comment type="caution">
    <text evidence="7">The sequence shown here is derived from an EMBL/GenBank/DDBJ whole genome shotgun (WGS) entry which is preliminary data.</text>
</comment>
<evidence type="ECO:0000313" key="7">
    <source>
        <dbReference type="EMBL" id="PRP89464.1"/>
    </source>
</evidence>
<sequence length="176" mass="19857">MEESTQSPEIVLRVQSILKSMGIEDYEPRVVNQLVELMHRYVSEVLRSSSVYSSHAGRTDIDLSDIKLAMVARNAKTFIQPTPRELMSQYAESRNKTQLQMPHKYGVVLPDSGACLLANNYQVEPRRKNKKEKNNNNNESNPADGDVAPMNTEDEGNEAKPKISFSLSNIAKKTFQ</sequence>
<dbReference type="Proteomes" id="UP000241769">
    <property type="component" value="Unassembled WGS sequence"/>
</dbReference>
<dbReference type="STRING" id="1890364.A0A2P6NZU3"/>
<dbReference type="InParanoid" id="A0A2P6NZU3"/>
<dbReference type="InterPro" id="IPR003162">
    <property type="entry name" value="TFIID-31"/>
</dbReference>
<dbReference type="GO" id="GO:0003713">
    <property type="term" value="F:transcription coactivator activity"/>
    <property type="evidence" value="ECO:0007669"/>
    <property type="project" value="TreeGrafter"/>
</dbReference>
<evidence type="ECO:0008006" key="9">
    <source>
        <dbReference type="Google" id="ProtNLM"/>
    </source>
</evidence>
<evidence type="ECO:0000313" key="8">
    <source>
        <dbReference type="Proteomes" id="UP000241769"/>
    </source>
</evidence>
<keyword evidence="3" id="KW-0805">Transcription regulation</keyword>
<reference evidence="7 8" key="1">
    <citation type="journal article" date="2018" name="Genome Biol. Evol.">
        <title>Multiple Roots of Fruiting Body Formation in Amoebozoa.</title>
        <authorList>
            <person name="Hillmann F."/>
            <person name="Forbes G."/>
            <person name="Novohradska S."/>
            <person name="Ferling I."/>
            <person name="Riege K."/>
            <person name="Groth M."/>
            <person name="Westermann M."/>
            <person name="Marz M."/>
            <person name="Spaller T."/>
            <person name="Winckler T."/>
            <person name="Schaap P."/>
            <person name="Glockner G."/>
        </authorList>
    </citation>
    <scope>NUCLEOTIDE SEQUENCE [LARGE SCALE GENOMIC DNA]</scope>
    <source>
        <strain evidence="7 8">Jena</strain>
    </source>
</reference>
<dbReference type="GO" id="GO:0051123">
    <property type="term" value="P:RNA polymerase II preinitiation complex assembly"/>
    <property type="evidence" value="ECO:0007669"/>
    <property type="project" value="TreeGrafter"/>
</dbReference>
<name>A0A2P6NZU3_9EUKA</name>
<dbReference type="GO" id="GO:0046982">
    <property type="term" value="F:protein heterodimerization activity"/>
    <property type="evidence" value="ECO:0007669"/>
    <property type="project" value="InterPro"/>
</dbReference>
<dbReference type="PANTHER" id="PTHR48068">
    <property type="entry name" value="TAF9 RNA POLYMERASE II, TATA BOX-BINDING PROTEIN (TBP)-ASSOCIATED FACTOR"/>
    <property type="match status" value="1"/>
</dbReference>
<dbReference type="GO" id="GO:0005669">
    <property type="term" value="C:transcription factor TFIID complex"/>
    <property type="evidence" value="ECO:0007669"/>
    <property type="project" value="TreeGrafter"/>
</dbReference>
<dbReference type="OrthoDB" id="341924at2759"/>
<evidence type="ECO:0000256" key="6">
    <source>
        <dbReference type="SAM" id="MobiDB-lite"/>
    </source>
</evidence>